<protein>
    <submittedName>
        <fullName evidence="1">Uncharacterized protein</fullName>
    </submittedName>
</protein>
<gene>
    <name evidence="1" type="ORF">HMPREF9440_02109</name>
</gene>
<feature type="non-terminal residue" evidence="1">
    <location>
        <position position="1"/>
    </location>
</feature>
<dbReference type="HOGENOM" id="CLU_3001447_0_0_4"/>
<comment type="caution">
    <text evidence="1">The sequence shown here is derived from an EMBL/GenBank/DDBJ whole genome shotgun (WGS) entry which is preliminary data.</text>
</comment>
<name>H3KH68_9BURK</name>
<dbReference type="Proteomes" id="UP000004956">
    <property type="component" value="Unassembled WGS sequence"/>
</dbReference>
<evidence type="ECO:0000313" key="2">
    <source>
        <dbReference type="Proteomes" id="UP000004956"/>
    </source>
</evidence>
<dbReference type="EMBL" id="AFBQ01000317">
    <property type="protein sequence ID" value="EHY30530.1"/>
    <property type="molecule type" value="Genomic_DNA"/>
</dbReference>
<evidence type="ECO:0000313" key="1">
    <source>
        <dbReference type="EMBL" id="EHY30530.1"/>
    </source>
</evidence>
<proteinExistence type="predicted"/>
<keyword evidence="2" id="KW-1185">Reference proteome</keyword>
<dbReference type="PATRIC" id="fig|762967.3.peg.1660"/>
<dbReference type="AlphaFoldDB" id="H3KH68"/>
<sequence length="56" mass="5673">ALTAATAGEAIKLDDPYSVTAGSQSNGKLNVTISLTNSADVSETYDLPIPVCSSQS</sequence>
<reference evidence="1 2" key="1">
    <citation type="submission" date="2011-11" db="EMBL/GenBank/DDBJ databases">
        <authorList>
            <person name="Weinstock G."/>
            <person name="Sodergren E."/>
            <person name="Clifton S."/>
            <person name="Fulton L."/>
            <person name="Fulton B."/>
            <person name="Courtney L."/>
            <person name="Fronick C."/>
            <person name="Harrison M."/>
            <person name="Strong C."/>
            <person name="Farmer C."/>
            <person name="Delahaunty K."/>
            <person name="Markovic C."/>
            <person name="Hall O."/>
            <person name="Minx P."/>
            <person name="Tomlinson C."/>
            <person name="Mitreva M."/>
            <person name="Hou S."/>
            <person name="Chen J."/>
            <person name="Wollam A."/>
            <person name="Pepin K.H."/>
            <person name="Johnson M."/>
            <person name="Bhonagiri V."/>
            <person name="Zhang X."/>
            <person name="Suruliraj S."/>
            <person name="Warren W."/>
            <person name="Chinwalla A."/>
            <person name="Mardis E.R."/>
            <person name="Wilson R.K."/>
        </authorList>
    </citation>
    <scope>NUCLEOTIDE SEQUENCE [LARGE SCALE GENOMIC DNA]</scope>
    <source>
        <strain evidence="1 2">YIT 11816</strain>
    </source>
</reference>
<accession>H3KH68</accession>
<organism evidence="1 2">
    <name type="scientific">Sutterella parvirubra YIT 11816</name>
    <dbReference type="NCBI Taxonomy" id="762967"/>
    <lineage>
        <taxon>Bacteria</taxon>
        <taxon>Pseudomonadati</taxon>
        <taxon>Pseudomonadota</taxon>
        <taxon>Betaproteobacteria</taxon>
        <taxon>Burkholderiales</taxon>
        <taxon>Sutterellaceae</taxon>
        <taxon>Sutterella</taxon>
    </lineage>
</organism>